<dbReference type="OrthoDB" id="9809438at2"/>
<dbReference type="InterPro" id="IPR014721">
    <property type="entry name" value="Ribsml_uS5_D2-typ_fold_subgr"/>
</dbReference>
<dbReference type="HAMAP" id="MF_00061">
    <property type="entry name" value="IspE"/>
    <property type="match status" value="1"/>
</dbReference>
<reference evidence="9 10" key="1">
    <citation type="journal article" date="2016" name="Genome Biol. Evol.">
        <title>Comparative Genomic Analyses of the Moraxella catarrhalis Serosensitive and Seroresistant Lineages Demonstrate Their Independent Evolution.</title>
        <authorList>
            <person name="Earl J.P."/>
            <person name="de Vries S.P."/>
            <person name="Ahmed A."/>
            <person name="Powell E."/>
            <person name="Schultz M.P."/>
            <person name="Hermans P.W."/>
            <person name="Hill D.J."/>
            <person name="Zhou Z."/>
            <person name="Constantinidou C.I."/>
            <person name="Hu F.Z."/>
            <person name="Bootsma H.J."/>
            <person name="Ehrlich G.D."/>
        </authorList>
    </citation>
    <scope>NUCLEOTIDE SEQUENCE [LARGE SCALE GENOMIC DNA]</scope>
    <source>
        <strain evidence="9 10">Z7542</strain>
    </source>
</reference>
<dbReference type="EC" id="2.7.1.148" evidence="7"/>
<dbReference type="InterPro" id="IPR036554">
    <property type="entry name" value="GHMP_kinase_C_sf"/>
</dbReference>
<feature type="active site" evidence="7">
    <location>
        <position position="10"/>
    </location>
</feature>
<comment type="pathway">
    <text evidence="7">Isoprenoid biosynthesis; isopentenyl diphosphate biosynthesis via DXP pathway; isopentenyl diphosphate from 1-deoxy-D-xylulose 5-phosphate: step 3/6.</text>
</comment>
<dbReference type="Proteomes" id="UP000078228">
    <property type="component" value="Unassembled WGS sequence"/>
</dbReference>
<feature type="domain" description="GHMP kinase N-terminal" evidence="8">
    <location>
        <begin position="68"/>
        <end position="146"/>
    </location>
</feature>
<keyword evidence="5 7" id="KW-0067">ATP-binding</keyword>
<dbReference type="PANTHER" id="PTHR43527">
    <property type="entry name" value="4-DIPHOSPHOCYTIDYL-2-C-METHYL-D-ERYTHRITOL KINASE, CHLOROPLASTIC"/>
    <property type="match status" value="1"/>
</dbReference>
<evidence type="ECO:0000256" key="1">
    <source>
        <dbReference type="ARBA" id="ARBA00017473"/>
    </source>
</evidence>
<comment type="catalytic activity">
    <reaction evidence="7">
        <text>4-CDP-2-C-methyl-D-erythritol + ATP = 4-CDP-2-C-methyl-D-erythritol 2-phosphate + ADP + H(+)</text>
        <dbReference type="Rhea" id="RHEA:18437"/>
        <dbReference type="ChEBI" id="CHEBI:15378"/>
        <dbReference type="ChEBI" id="CHEBI:30616"/>
        <dbReference type="ChEBI" id="CHEBI:57823"/>
        <dbReference type="ChEBI" id="CHEBI:57919"/>
        <dbReference type="ChEBI" id="CHEBI:456216"/>
        <dbReference type="EC" id="2.7.1.148"/>
    </reaction>
</comment>
<dbReference type="InterPro" id="IPR020568">
    <property type="entry name" value="Ribosomal_Su5_D2-typ_SF"/>
</dbReference>
<comment type="similarity">
    <text evidence="7">Belongs to the GHMP kinase family. IspE subfamily.</text>
</comment>
<dbReference type="RefSeq" id="WP_064621291.1">
    <property type="nucleotide sequence ID" value="NZ_LXHC01000005.1"/>
</dbReference>
<dbReference type="eggNOG" id="COG1947">
    <property type="taxonomic scope" value="Bacteria"/>
</dbReference>
<sequence length="290" mass="31622">MALKIFSPAKINLFLHIIGKRPDGYHDLQSVFRTLDFGDWLSFDLTDTKKPLITLTGAEGLTEELDQNLIVKAVTLLAKHFPNQAKPIVIDLQKHIPTGAGLGGGSSNCAATLIALNQLWSLDLSLQALIDFAKQLGADVPFFIFSHFHQQDAIVCGIGEILTPLKLPSARYLLLFPQAHLSTAQFFAHPDLQKNCSPTPNIGSRYDDYGNTMTDAFVNVFEPIAVMHSPAVALALQYLKSLQISTGTTARLTGTGSTVFLPIPDNIDDAMLKHWQAAAPCPTVIAQNLY</sequence>
<dbReference type="NCBIfam" id="TIGR00154">
    <property type="entry name" value="ispE"/>
    <property type="match status" value="1"/>
</dbReference>
<dbReference type="UniPathway" id="UPA00056">
    <property type="reaction ID" value="UER00094"/>
</dbReference>
<evidence type="ECO:0000313" key="10">
    <source>
        <dbReference type="Proteomes" id="UP000078228"/>
    </source>
</evidence>
<comment type="function">
    <text evidence="7">Catalyzes the phosphorylation of the position 2 hydroxy group of 4-diphosphocytidyl-2C-methyl-D-erythritol.</text>
</comment>
<proteinExistence type="inferred from homology"/>
<evidence type="ECO:0000259" key="8">
    <source>
        <dbReference type="Pfam" id="PF00288"/>
    </source>
</evidence>
<dbReference type="Gene3D" id="3.30.70.890">
    <property type="entry name" value="GHMP kinase, C-terminal domain"/>
    <property type="match status" value="1"/>
</dbReference>
<dbReference type="Pfam" id="PF00288">
    <property type="entry name" value="GHMP_kinases_N"/>
    <property type="match status" value="1"/>
</dbReference>
<dbReference type="GO" id="GO:0019288">
    <property type="term" value="P:isopentenyl diphosphate biosynthetic process, methylerythritol 4-phosphate pathway"/>
    <property type="evidence" value="ECO:0007669"/>
    <property type="project" value="UniProtKB-UniRule"/>
</dbReference>
<feature type="binding site" evidence="7">
    <location>
        <begin position="97"/>
        <end position="107"/>
    </location>
    <ligand>
        <name>ATP</name>
        <dbReference type="ChEBI" id="CHEBI:30616"/>
    </ligand>
</feature>
<gene>
    <name evidence="7" type="primary">ispE</name>
    <name evidence="9" type="ORF">AO384_0500</name>
</gene>
<dbReference type="SUPFAM" id="SSF54211">
    <property type="entry name" value="Ribosomal protein S5 domain 2-like"/>
    <property type="match status" value="1"/>
</dbReference>
<organism evidence="9 10">
    <name type="scientific">Moraxella catarrhalis</name>
    <name type="common">Branhamella catarrhalis</name>
    <dbReference type="NCBI Taxonomy" id="480"/>
    <lineage>
        <taxon>Bacteria</taxon>
        <taxon>Pseudomonadati</taxon>
        <taxon>Pseudomonadota</taxon>
        <taxon>Gammaproteobacteria</taxon>
        <taxon>Moraxellales</taxon>
        <taxon>Moraxellaceae</taxon>
        <taxon>Moraxella</taxon>
    </lineage>
</organism>
<dbReference type="GO" id="GO:0050515">
    <property type="term" value="F:4-(cytidine 5'-diphospho)-2-C-methyl-D-erythritol kinase activity"/>
    <property type="evidence" value="ECO:0007669"/>
    <property type="project" value="UniProtKB-UniRule"/>
</dbReference>
<dbReference type="PATRIC" id="fig|480.237.peg.654"/>
<dbReference type="InterPro" id="IPR004424">
    <property type="entry name" value="IspE"/>
</dbReference>
<dbReference type="GO" id="GO:0016114">
    <property type="term" value="P:terpenoid biosynthetic process"/>
    <property type="evidence" value="ECO:0007669"/>
    <property type="project" value="UniProtKB-UniRule"/>
</dbReference>
<dbReference type="Gene3D" id="3.30.230.10">
    <property type="match status" value="1"/>
</dbReference>
<keyword evidence="2 7" id="KW-0808">Transferase</keyword>
<dbReference type="EMBL" id="LXHC01000005">
    <property type="protein sequence ID" value="OAU97814.1"/>
    <property type="molecule type" value="Genomic_DNA"/>
</dbReference>
<evidence type="ECO:0000313" key="9">
    <source>
        <dbReference type="EMBL" id="OAU97814.1"/>
    </source>
</evidence>
<dbReference type="InterPro" id="IPR006204">
    <property type="entry name" value="GHMP_kinase_N_dom"/>
</dbReference>
<dbReference type="SUPFAM" id="SSF55060">
    <property type="entry name" value="GHMP Kinase, C-terminal domain"/>
    <property type="match status" value="1"/>
</dbReference>
<keyword evidence="3 7" id="KW-0547">Nucleotide-binding</keyword>
<protein>
    <recommendedName>
        <fullName evidence="1 7">4-diphosphocytidyl-2-C-methyl-D-erythritol kinase</fullName>
        <shortName evidence="7">CMK</shortName>
        <ecNumber evidence="7">2.7.1.148</ecNumber>
    </recommendedName>
    <alternativeName>
        <fullName evidence="7">4-(cytidine-5'-diphospho)-2-C-methyl-D-erythritol kinase</fullName>
    </alternativeName>
</protein>
<dbReference type="PANTHER" id="PTHR43527:SF2">
    <property type="entry name" value="4-DIPHOSPHOCYTIDYL-2-C-METHYL-D-ERYTHRITOL KINASE, CHLOROPLASTIC"/>
    <property type="match status" value="1"/>
</dbReference>
<dbReference type="AlphaFoldDB" id="A0A198UNE9"/>
<name>A0A198UNE9_MORCA</name>
<evidence type="ECO:0000256" key="7">
    <source>
        <dbReference type="HAMAP-Rule" id="MF_00061"/>
    </source>
</evidence>
<keyword evidence="4 7" id="KW-0418">Kinase</keyword>
<evidence type="ECO:0000256" key="6">
    <source>
        <dbReference type="ARBA" id="ARBA00023229"/>
    </source>
</evidence>
<keyword evidence="6 7" id="KW-0414">Isoprene biosynthesis</keyword>
<evidence type="ECO:0000256" key="3">
    <source>
        <dbReference type="ARBA" id="ARBA00022741"/>
    </source>
</evidence>
<accession>A0A198UNE9</accession>
<feature type="active site" evidence="7">
    <location>
        <position position="139"/>
    </location>
</feature>
<evidence type="ECO:0000256" key="2">
    <source>
        <dbReference type="ARBA" id="ARBA00022679"/>
    </source>
</evidence>
<keyword evidence="10" id="KW-1185">Reference proteome</keyword>
<dbReference type="GO" id="GO:0005524">
    <property type="term" value="F:ATP binding"/>
    <property type="evidence" value="ECO:0007669"/>
    <property type="project" value="UniProtKB-UniRule"/>
</dbReference>
<evidence type="ECO:0000256" key="5">
    <source>
        <dbReference type="ARBA" id="ARBA00022840"/>
    </source>
</evidence>
<dbReference type="PIRSF" id="PIRSF010376">
    <property type="entry name" value="IspE"/>
    <property type="match status" value="1"/>
</dbReference>
<evidence type="ECO:0000256" key="4">
    <source>
        <dbReference type="ARBA" id="ARBA00022777"/>
    </source>
</evidence>
<comment type="caution">
    <text evidence="9">The sequence shown here is derived from an EMBL/GenBank/DDBJ whole genome shotgun (WGS) entry which is preliminary data.</text>
</comment>